<evidence type="ECO:0000313" key="1">
    <source>
        <dbReference type="EMBL" id="KAJ7373066.1"/>
    </source>
</evidence>
<gene>
    <name evidence="1" type="ORF">OS493_014213</name>
</gene>
<evidence type="ECO:0000313" key="2">
    <source>
        <dbReference type="Proteomes" id="UP001163046"/>
    </source>
</evidence>
<protein>
    <submittedName>
        <fullName evidence="1">Uncharacterized protein</fullName>
    </submittedName>
</protein>
<name>A0A9W9Z0T9_9CNID</name>
<sequence>MPLHLPDFLDSFQGMFLPAFGGVPFVDRSRASTDYNLESDDEENQVDKKKRVRLLCDEILTSAKKNSFPSWQSTGEVSSVSVSKRDLWRSTRLYLIAFLGIHQKHRLHPQRQKKGLRERKLPPSRAKLKRYLQQTTVKTSTARGFKRRTCREEEKRRFLRR</sequence>
<dbReference type="EMBL" id="MU826832">
    <property type="protein sequence ID" value="KAJ7373066.1"/>
    <property type="molecule type" value="Genomic_DNA"/>
</dbReference>
<dbReference type="Proteomes" id="UP001163046">
    <property type="component" value="Unassembled WGS sequence"/>
</dbReference>
<dbReference type="AlphaFoldDB" id="A0A9W9Z0T9"/>
<proteinExistence type="predicted"/>
<accession>A0A9W9Z0T9</accession>
<comment type="caution">
    <text evidence="1">The sequence shown here is derived from an EMBL/GenBank/DDBJ whole genome shotgun (WGS) entry which is preliminary data.</text>
</comment>
<reference evidence="1" key="1">
    <citation type="submission" date="2023-01" db="EMBL/GenBank/DDBJ databases">
        <title>Genome assembly of the deep-sea coral Lophelia pertusa.</title>
        <authorList>
            <person name="Herrera S."/>
            <person name="Cordes E."/>
        </authorList>
    </citation>
    <scope>NUCLEOTIDE SEQUENCE</scope>
    <source>
        <strain evidence="1">USNM1676648</strain>
        <tissue evidence="1">Polyp</tissue>
    </source>
</reference>
<keyword evidence="2" id="KW-1185">Reference proteome</keyword>
<organism evidence="1 2">
    <name type="scientific">Desmophyllum pertusum</name>
    <dbReference type="NCBI Taxonomy" id="174260"/>
    <lineage>
        <taxon>Eukaryota</taxon>
        <taxon>Metazoa</taxon>
        <taxon>Cnidaria</taxon>
        <taxon>Anthozoa</taxon>
        <taxon>Hexacorallia</taxon>
        <taxon>Scleractinia</taxon>
        <taxon>Caryophylliina</taxon>
        <taxon>Caryophylliidae</taxon>
        <taxon>Desmophyllum</taxon>
    </lineage>
</organism>